<keyword evidence="1" id="KW-0812">Transmembrane</keyword>
<protein>
    <submittedName>
        <fullName evidence="2">Catalyze the methylation of C-1 in cobalt-precorrin-5</fullName>
    </submittedName>
</protein>
<keyword evidence="3" id="KW-1185">Reference proteome</keyword>
<dbReference type="SUPFAM" id="SSF111342">
    <property type="entry name" value="CbiD-like"/>
    <property type="match status" value="1"/>
</dbReference>
<evidence type="ECO:0000313" key="3">
    <source>
        <dbReference type="Proteomes" id="UP000326678"/>
    </source>
</evidence>
<dbReference type="RefSeq" id="WP_410477601.1">
    <property type="nucleotide sequence ID" value="NZ_CP045226.1"/>
</dbReference>
<reference evidence="2 3" key="1">
    <citation type="submission" date="2019-10" db="EMBL/GenBank/DDBJ databases">
        <title>Genomic and transcriptomic insights into the perfect genentic adaptation of a filamentous nitrogen-fixing cyanobacterium to rice fields.</title>
        <authorList>
            <person name="Chen Z."/>
        </authorList>
    </citation>
    <scope>NUCLEOTIDE SEQUENCE [LARGE SCALE GENOMIC DNA]</scope>
    <source>
        <strain evidence="2">CCNUC1</strain>
    </source>
</reference>
<feature type="transmembrane region" description="Helical" evidence="1">
    <location>
        <begin position="6"/>
        <end position="23"/>
    </location>
</feature>
<dbReference type="AlphaFoldDB" id="A0A5P8VWF0"/>
<evidence type="ECO:0000256" key="1">
    <source>
        <dbReference type="SAM" id="Phobius"/>
    </source>
</evidence>
<sequence length="63" mass="6933">MSRSRYTLPVFACAAAVAALHWLHDRQPLTLGLIVEPIFSLSGLNQIHSLSVIVHRGWANISP</sequence>
<keyword evidence="1" id="KW-1133">Transmembrane helix</keyword>
<evidence type="ECO:0000313" key="2">
    <source>
        <dbReference type="EMBL" id="QFS44466.1"/>
    </source>
</evidence>
<dbReference type="KEGG" id="nsh:GXM_01941"/>
<name>A0A5P8VWF0_9NOSO</name>
<dbReference type="EMBL" id="CP045226">
    <property type="protein sequence ID" value="QFS44466.1"/>
    <property type="molecule type" value="Genomic_DNA"/>
</dbReference>
<dbReference type="InterPro" id="IPR036074">
    <property type="entry name" value="CbiD_sf"/>
</dbReference>
<proteinExistence type="predicted"/>
<accession>A0A5P8VWF0</accession>
<gene>
    <name evidence="2" type="ORF">GXM_01941</name>
</gene>
<organism evidence="2 3">
    <name type="scientific">Nostoc sphaeroides CCNUC1</name>
    <dbReference type="NCBI Taxonomy" id="2653204"/>
    <lineage>
        <taxon>Bacteria</taxon>
        <taxon>Bacillati</taxon>
        <taxon>Cyanobacteriota</taxon>
        <taxon>Cyanophyceae</taxon>
        <taxon>Nostocales</taxon>
        <taxon>Nostocaceae</taxon>
        <taxon>Nostoc</taxon>
    </lineage>
</organism>
<dbReference type="Proteomes" id="UP000326678">
    <property type="component" value="Chromosome Gxm1"/>
</dbReference>
<dbReference type="GO" id="GO:0009236">
    <property type="term" value="P:cobalamin biosynthetic process"/>
    <property type="evidence" value="ECO:0007669"/>
    <property type="project" value="InterPro"/>
</dbReference>
<dbReference type="GO" id="GO:0008168">
    <property type="term" value="F:methyltransferase activity"/>
    <property type="evidence" value="ECO:0007669"/>
    <property type="project" value="InterPro"/>
</dbReference>
<keyword evidence="1" id="KW-0472">Membrane</keyword>